<evidence type="ECO:0000256" key="1">
    <source>
        <dbReference type="ARBA" id="ARBA00004651"/>
    </source>
</evidence>
<reference evidence="8 9" key="1">
    <citation type="submission" date="2019-04" db="EMBL/GenBank/DDBJ databases">
        <title>Cohnella sp. nov., isolated from soil.</title>
        <authorList>
            <person name="Kim W."/>
        </authorList>
    </citation>
    <scope>NUCLEOTIDE SEQUENCE [LARGE SCALE GENOMIC DNA]</scope>
    <source>
        <strain evidence="8 9">CAU 1483</strain>
    </source>
</reference>
<keyword evidence="5 6" id="KW-0472">Membrane</keyword>
<keyword evidence="4 6" id="KW-1133">Transmembrane helix</keyword>
<feature type="transmembrane region" description="Helical" evidence="6">
    <location>
        <begin position="40"/>
        <end position="60"/>
    </location>
</feature>
<comment type="caution">
    <text evidence="8">The sequence shown here is derived from an EMBL/GenBank/DDBJ whole genome shotgun (WGS) entry which is preliminary data.</text>
</comment>
<dbReference type="OrthoDB" id="3243324at2"/>
<evidence type="ECO:0000256" key="3">
    <source>
        <dbReference type="ARBA" id="ARBA00022692"/>
    </source>
</evidence>
<dbReference type="InterPro" id="IPR027379">
    <property type="entry name" value="CLS_N"/>
</dbReference>
<protein>
    <submittedName>
        <fullName evidence="8">PLDc_N domain-containing protein</fullName>
    </submittedName>
</protein>
<evidence type="ECO:0000256" key="4">
    <source>
        <dbReference type="ARBA" id="ARBA00022989"/>
    </source>
</evidence>
<feature type="domain" description="Cardiolipin synthase N-terminal" evidence="7">
    <location>
        <begin position="19"/>
        <end position="61"/>
    </location>
</feature>
<evidence type="ECO:0000256" key="2">
    <source>
        <dbReference type="ARBA" id="ARBA00022475"/>
    </source>
</evidence>
<dbReference type="GO" id="GO:0005886">
    <property type="term" value="C:plasma membrane"/>
    <property type="evidence" value="ECO:0007669"/>
    <property type="project" value="UniProtKB-SubCell"/>
</dbReference>
<sequence length="66" mass="7408">MDEQTLLKALLPLVFVNLVLVITALISLFKAQAVRGGKKWVWALVIILINMIGPILYFTIGKKEQN</sequence>
<evidence type="ECO:0000256" key="5">
    <source>
        <dbReference type="ARBA" id="ARBA00023136"/>
    </source>
</evidence>
<name>A0A4U0F2M5_9BACL</name>
<comment type="subcellular location">
    <subcellularLocation>
        <location evidence="1">Cell membrane</location>
        <topology evidence="1">Multi-pass membrane protein</topology>
    </subcellularLocation>
</comment>
<dbReference type="RefSeq" id="WP_136779699.1">
    <property type="nucleotide sequence ID" value="NZ_SUPK01000014.1"/>
</dbReference>
<feature type="transmembrane region" description="Helical" evidence="6">
    <location>
        <begin position="6"/>
        <end position="28"/>
    </location>
</feature>
<organism evidence="8 9">
    <name type="scientific">Cohnella pontilimi</name>
    <dbReference type="NCBI Taxonomy" id="2564100"/>
    <lineage>
        <taxon>Bacteria</taxon>
        <taxon>Bacillati</taxon>
        <taxon>Bacillota</taxon>
        <taxon>Bacilli</taxon>
        <taxon>Bacillales</taxon>
        <taxon>Paenibacillaceae</taxon>
        <taxon>Cohnella</taxon>
    </lineage>
</organism>
<evidence type="ECO:0000313" key="8">
    <source>
        <dbReference type="EMBL" id="TJY38520.1"/>
    </source>
</evidence>
<keyword evidence="2" id="KW-1003">Cell membrane</keyword>
<accession>A0A4U0F2M5</accession>
<dbReference type="Pfam" id="PF13396">
    <property type="entry name" value="PLDc_N"/>
    <property type="match status" value="1"/>
</dbReference>
<gene>
    <name evidence="8" type="ORF">E5161_20275</name>
</gene>
<evidence type="ECO:0000313" key="9">
    <source>
        <dbReference type="Proteomes" id="UP000309673"/>
    </source>
</evidence>
<keyword evidence="9" id="KW-1185">Reference proteome</keyword>
<keyword evidence="3 6" id="KW-0812">Transmembrane</keyword>
<dbReference type="Proteomes" id="UP000309673">
    <property type="component" value="Unassembled WGS sequence"/>
</dbReference>
<evidence type="ECO:0000259" key="7">
    <source>
        <dbReference type="Pfam" id="PF13396"/>
    </source>
</evidence>
<dbReference type="EMBL" id="SUPK01000014">
    <property type="protein sequence ID" value="TJY38520.1"/>
    <property type="molecule type" value="Genomic_DNA"/>
</dbReference>
<proteinExistence type="predicted"/>
<evidence type="ECO:0000256" key="6">
    <source>
        <dbReference type="SAM" id="Phobius"/>
    </source>
</evidence>
<dbReference type="AlphaFoldDB" id="A0A4U0F2M5"/>